<dbReference type="InterPro" id="IPR058865">
    <property type="entry name" value="GDPGP1_C"/>
</dbReference>
<comment type="catalytic activity">
    <reaction evidence="1">
        <text>GDP-alpha-D-glucose + phosphate = alpha-D-glucose 1-phosphate + GDP + H(+)</text>
        <dbReference type="Rhea" id="RHEA:30387"/>
        <dbReference type="ChEBI" id="CHEBI:15378"/>
        <dbReference type="ChEBI" id="CHEBI:43474"/>
        <dbReference type="ChEBI" id="CHEBI:58189"/>
        <dbReference type="ChEBI" id="CHEBI:58601"/>
        <dbReference type="ChEBI" id="CHEBI:62230"/>
        <dbReference type="EC" id="2.7.7.78"/>
    </reaction>
</comment>
<keyword evidence="8" id="KW-0344">Guanine-nucleotide releasing factor</keyword>
<dbReference type="InterPro" id="IPR026506">
    <property type="entry name" value="GDPGP"/>
</dbReference>
<dbReference type="Pfam" id="PF26216">
    <property type="entry name" value="GDPGP1_C"/>
    <property type="match status" value="1"/>
</dbReference>
<keyword evidence="11" id="KW-0547">Nucleotide-binding</keyword>
<dbReference type="GO" id="GO:0005085">
    <property type="term" value="F:guanyl-nucleotide exchange factor activity"/>
    <property type="evidence" value="ECO:0007669"/>
    <property type="project" value="UniProtKB-KW"/>
</dbReference>
<evidence type="ECO:0000256" key="13">
    <source>
        <dbReference type="SAM" id="MobiDB-lite"/>
    </source>
</evidence>
<keyword evidence="17" id="KW-1185">Reference proteome</keyword>
<dbReference type="Pfam" id="PF26217">
    <property type="entry name" value="GDPGP1_N"/>
    <property type="match status" value="1"/>
</dbReference>
<evidence type="ECO:0000256" key="2">
    <source>
        <dbReference type="ARBA" id="ARBA00003049"/>
    </source>
</evidence>
<dbReference type="GO" id="GO:0016787">
    <property type="term" value="F:hydrolase activity"/>
    <property type="evidence" value="ECO:0007669"/>
    <property type="project" value="UniProtKB-KW"/>
</dbReference>
<dbReference type="EMBL" id="CAUYUE010000017">
    <property type="protein sequence ID" value="CAK0787490.1"/>
    <property type="molecule type" value="Genomic_DNA"/>
</dbReference>
<dbReference type="GO" id="GO:0080048">
    <property type="term" value="F:GDP-D-glucose phosphorylase activity"/>
    <property type="evidence" value="ECO:0007669"/>
    <property type="project" value="UniProtKB-EC"/>
</dbReference>
<reference evidence="16 17" key="1">
    <citation type="submission" date="2023-10" db="EMBL/GenBank/DDBJ databases">
        <authorList>
            <person name="Maclean D."/>
            <person name="Macfadyen A."/>
        </authorList>
    </citation>
    <scope>NUCLEOTIDE SEQUENCE [LARGE SCALE GENOMIC DNA]</scope>
</reference>
<keyword evidence="10" id="KW-0548">Nucleotidyltransferase</keyword>
<keyword evidence="7" id="KW-0963">Cytoplasm</keyword>
<evidence type="ECO:0000259" key="14">
    <source>
        <dbReference type="Pfam" id="PF26216"/>
    </source>
</evidence>
<dbReference type="PANTHER" id="PTHR20884">
    <property type="entry name" value="GDP-D-GLUCOSE PHOSPHORYLASE 1"/>
    <property type="match status" value="1"/>
</dbReference>
<evidence type="ECO:0000256" key="1">
    <source>
        <dbReference type="ARBA" id="ARBA00000063"/>
    </source>
</evidence>
<feature type="domain" description="GDPGP1-like N-terminal" evidence="15">
    <location>
        <begin position="106"/>
        <end position="278"/>
    </location>
</feature>
<comment type="function">
    <text evidence="2">Specific and highly efficient GDP-D-glucose phosphorylase regulating the levels of GDP-D-glucose in cells.</text>
</comment>
<dbReference type="InterPro" id="IPR058866">
    <property type="entry name" value="GDPGP1_N"/>
</dbReference>
<evidence type="ECO:0000313" key="16">
    <source>
        <dbReference type="EMBL" id="CAK0787490.1"/>
    </source>
</evidence>
<dbReference type="GO" id="GO:0000166">
    <property type="term" value="F:nucleotide binding"/>
    <property type="evidence" value="ECO:0007669"/>
    <property type="project" value="UniProtKB-KW"/>
</dbReference>
<keyword evidence="9" id="KW-0808">Transferase</keyword>
<comment type="similarity">
    <text evidence="4">Belongs to the GDPGP1 family.</text>
</comment>
<evidence type="ECO:0000313" key="17">
    <source>
        <dbReference type="Proteomes" id="UP001314263"/>
    </source>
</evidence>
<evidence type="ECO:0000256" key="12">
    <source>
        <dbReference type="ARBA" id="ARBA00022801"/>
    </source>
</evidence>
<comment type="subcellular location">
    <subcellularLocation>
        <location evidence="3">Cytoplasm</location>
    </subcellularLocation>
</comment>
<evidence type="ECO:0000256" key="8">
    <source>
        <dbReference type="ARBA" id="ARBA00022658"/>
    </source>
</evidence>
<evidence type="ECO:0000256" key="11">
    <source>
        <dbReference type="ARBA" id="ARBA00022741"/>
    </source>
</evidence>
<evidence type="ECO:0000256" key="7">
    <source>
        <dbReference type="ARBA" id="ARBA00022490"/>
    </source>
</evidence>
<evidence type="ECO:0000256" key="4">
    <source>
        <dbReference type="ARBA" id="ARBA00006451"/>
    </source>
</evidence>
<evidence type="ECO:0000259" key="15">
    <source>
        <dbReference type="Pfam" id="PF26217"/>
    </source>
</evidence>
<evidence type="ECO:0000256" key="3">
    <source>
        <dbReference type="ARBA" id="ARBA00004496"/>
    </source>
</evidence>
<dbReference type="Proteomes" id="UP001314263">
    <property type="component" value="Unassembled WGS sequence"/>
</dbReference>
<evidence type="ECO:0000256" key="6">
    <source>
        <dbReference type="ARBA" id="ARBA00018857"/>
    </source>
</evidence>
<dbReference type="PANTHER" id="PTHR20884:SF8">
    <property type="entry name" value="GDP-D-GLUCOSE PHOSPHORYLASE 1"/>
    <property type="match status" value="1"/>
</dbReference>
<organism evidence="16 17">
    <name type="scientific">Coccomyxa viridis</name>
    <dbReference type="NCBI Taxonomy" id="1274662"/>
    <lineage>
        <taxon>Eukaryota</taxon>
        <taxon>Viridiplantae</taxon>
        <taxon>Chlorophyta</taxon>
        <taxon>core chlorophytes</taxon>
        <taxon>Trebouxiophyceae</taxon>
        <taxon>Trebouxiophyceae incertae sedis</taxon>
        <taxon>Coccomyxaceae</taxon>
        <taxon>Coccomyxa</taxon>
    </lineage>
</organism>
<feature type="region of interest" description="Disordered" evidence="13">
    <location>
        <begin position="71"/>
        <end position="104"/>
    </location>
</feature>
<name>A0AAV1IN10_9CHLO</name>
<comment type="caution">
    <text evidence="16">The sequence shown here is derived from an EMBL/GenBank/DDBJ whole genome shotgun (WGS) entry which is preliminary data.</text>
</comment>
<evidence type="ECO:0000256" key="9">
    <source>
        <dbReference type="ARBA" id="ARBA00022679"/>
    </source>
</evidence>
<evidence type="ECO:0000256" key="5">
    <source>
        <dbReference type="ARBA" id="ARBA00012507"/>
    </source>
</evidence>
<dbReference type="AlphaFoldDB" id="A0AAV1IN10"/>
<sequence>MSLSVSRVETVLSLQQLLSSEGKATCPECPVAKLDSGSALPLVAFSSGHGSSAKRMRSFGDMQQALVPDVDDQGSWLSGASDEEGSASEGRVPSPPASDTESGSLLDTVLMAEWEDRAEQGLFRYDVTACPTKVVPGAYGFVAQCNEGRGSKKRPTEFCVDKVLQQWDDSKFNFTKALQKEVLFQFEASDMPAKGSSFVPLAPVTGSPNLVFINVSPIEYGHVLLVPRVLSKLSQQVDVASLQLALQFAHEANNPFFRLAFNSLGAYGTVNHLHFQAYYMAAPFAVERAPTAALCCPLKHRTVHVALLKDYPVCGLVFESGGSVEHLASVVGEACQRLSAANIPHNLFVVDCGQRVFLFPNAFARAKAHGEVPSDLLDSQVDPAAFEISGHVIFKHAKDYDTASQDNIWRLLSYASYTEADVLDMARMALAL</sequence>
<gene>
    <name evidence="16" type="ORF">CVIRNUC_010710</name>
</gene>
<protein>
    <recommendedName>
        <fullName evidence="6">GDP-D-glucose phosphorylase 1</fullName>
        <ecNumber evidence="5">2.7.7.78</ecNumber>
    </recommendedName>
</protein>
<dbReference type="EC" id="2.7.7.78" evidence="5"/>
<feature type="domain" description="GDPGP1-like C-terminal" evidence="14">
    <location>
        <begin position="286"/>
        <end position="421"/>
    </location>
</feature>
<accession>A0AAV1IN10</accession>
<evidence type="ECO:0000256" key="10">
    <source>
        <dbReference type="ARBA" id="ARBA00022695"/>
    </source>
</evidence>
<keyword evidence="12" id="KW-0378">Hydrolase</keyword>
<dbReference type="GO" id="GO:0006006">
    <property type="term" value="P:glucose metabolic process"/>
    <property type="evidence" value="ECO:0007669"/>
    <property type="project" value="TreeGrafter"/>
</dbReference>
<proteinExistence type="inferred from homology"/>
<dbReference type="GO" id="GO:0005737">
    <property type="term" value="C:cytoplasm"/>
    <property type="evidence" value="ECO:0007669"/>
    <property type="project" value="UniProtKB-SubCell"/>
</dbReference>